<evidence type="ECO:0000313" key="2">
    <source>
        <dbReference type="Proteomes" id="UP000217790"/>
    </source>
</evidence>
<dbReference type="InParanoid" id="A0A2H3DYF6"/>
<proteinExistence type="predicted"/>
<gene>
    <name evidence="1" type="ORF">ARMGADRAFT_483478</name>
</gene>
<dbReference type="Proteomes" id="UP000217790">
    <property type="component" value="Unassembled WGS sequence"/>
</dbReference>
<evidence type="ECO:0000313" key="1">
    <source>
        <dbReference type="EMBL" id="PBK98914.1"/>
    </source>
</evidence>
<name>A0A2H3DYF6_ARMGA</name>
<protein>
    <submittedName>
        <fullName evidence="1">Uncharacterized protein</fullName>
    </submittedName>
</protein>
<accession>A0A2H3DYF6</accession>
<keyword evidence="2" id="KW-1185">Reference proteome</keyword>
<reference evidence="2" key="1">
    <citation type="journal article" date="2017" name="Nat. Ecol. Evol.">
        <title>Genome expansion and lineage-specific genetic innovations in the forest pathogenic fungi Armillaria.</title>
        <authorList>
            <person name="Sipos G."/>
            <person name="Prasanna A.N."/>
            <person name="Walter M.C."/>
            <person name="O'Connor E."/>
            <person name="Balint B."/>
            <person name="Krizsan K."/>
            <person name="Kiss B."/>
            <person name="Hess J."/>
            <person name="Varga T."/>
            <person name="Slot J."/>
            <person name="Riley R."/>
            <person name="Boka B."/>
            <person name="Rigling D."/>
            <person name="Barry K."/>
            <person name="Lee J."/>
            <person name="Mihaltcheva S."/>
            <person name="LaButti K."/>
            <person name="Lipzen A."/>
            <person name="Waldron R."/>
            <person name="Moloney N.M."/>
            <person name="Sperisen C."/>
            <person name="Kredics L."/>
            <person name="Vagvoelgyi C."/>
            <person name="Patrignani A."/>
            <person name="Fitzpatrick D."/>
            <person name="Nagy I."/>
            <person name="Doyle S."/>
            <person name="Anderson J.B."/>
            <person name="Grigoriev I.V."/>
            <person name="Gueldener U."/>
            <person name="Muensterkoetter M."/>
            <person name="Nagy L.G."/>
        </authorList>
    </citation>
    <scope>NUCLEOTIDE SEQUENCE [LARGE SCALE GENOMIC DNA]</scope>
    <source>
        <strain evidence="2">Ar21-2</strain>
    </source>
</reference>
<dbReference type="EMBL" id="KZ293647">
    <property type="protein sequence ID" value="PBK98914.1"/>
    <property type="molecule type" value="Genomic_DNA"/>
</dbReference>
<sequence length="90" mass="9957">MKASRGSSLRKKLWQLPSTACSLTWDTFTGFLSFAGTSNQLVSATCKVIICDFDVSTLWVTTSRKHNITETVHFMAPGVDAYEAIVHKSE</sequence>
<dbReference type="OrthoDB" id="248923at2759"/>
<dbReference type="AlphaFoldDB" id="A0A2H3DYF6"/>
<organism evidence="1 2">
    <name type="scientific">Armillaria gallica</name>
    <name type="common">Bulbous honey fungus</name>
    <name type="synonym">Armillaria bulbosa</name>
    <dbReference type="NCBI Taxonomy" id="47427"/>
    <lineage>
        <taxon>Eukaryota</taxon>
        <taxon>Fungi</taxon>
        <taxon>Dikarya</taxon>
        <taxon>Basidiomycota</taxon>
        <taxon>Agaricomycotina</taxon>
        <taxon>Agaricomycetes</taxon>
        <taxon>Agaricomycetidae</taxon>
        <taxon>Agaricales</taxon>
        <taxon>Marasmiineae</taxon>
        <taxon>Physalacriaceae</taxon>
        <taxon>Armillaria</taxon>
    </lineage>
</organism>